<dbReference type="InterPro" id="IPR038444">
    <property type="entry name" value="DUF465_sf"/>
</dbReference>
<dbReference type="RefSeq" id="WP_109034413.1">
    <property type="nucleotide sequence ID" value="NZ_CP029210.1"/>
</dbReference>
<sequence length="76" mass="8951">MDHHPLIKDFPELRERIHALKTTNTHFARLEREYEDLDKAIVRLESGIEHGSSAELEQKKQQRVTLKDELYALLKA</sequence>
<dbReference type="InterPro" id="IPR007420">
    <property type="entry name" value="DUF465"/>
</dbReference>
<keyword evidence="3" id="KW-1185">Reference proteome</keyword>
<name>A0A2U8FN98_9BURK</name>
<reference evidence="2 3" key="1">
    <citation type="submission" date="2018-05" db="EMBL/GenBank/DDBJ databases">
        <title>complete genome sequence of Aquabacterium olei NBRC 110486.</title>
        <authorList>
            <person name="Tang B."/>
            <person name="Chang J."/>
            <person name="Zhang L."/>
            <person name="Yang H."/>
        </authorList>
    </citation>
    <scope>NUCLEOTIDE SEQUENCE [LARGE SCALE GENOMIC DNA]</scope>
    <source>
        <strain evidence="2 3">NBRC 110486</strain>
    </source>
</reference>
<dbReference type="Pfam" id="PF04325">
    <property type="entry name" value="DUF465"/>
    <property type="match status" value="1"/>
</dbReference>
<dbReference type="Proteomes" id="UP000244892">
    <property type="component" value="Chromosome"/>
</dbReference>
<dbReference type="KEGG" id="aon:DEH84_02345"/>
<organism evidence="2 3">
    <name type="scientific">Aquabacterium olei</name>
    <dbReference type="NCBI Taxonomy" id="1296669"/>
    <lineage>
        <taxon>Bacteria</taxon>
        <taxon>Pseudomonadati</taxon>
        <taxon>Pseudomonadota</taxon>
        <taxon>Betaproteobacteria</taxon>
        <taxon>Burkholderiales</taxon>
        <taxon>Aquabacterium</taxon>
    </lineage>
</organism>
<dbReference type="Gene3D" id="6.10.280.50">
    <property type="match status" value="1"/>
</dbReference>
<feature type="coiled-coil region" evidence="1">
    <location>
        <begin position="20"/>
        <end position="47"/>
    </location>
</feature>
<proteinExistence type="predicted"/>
<gene>
    <name evidence="2" type="ORF">DEH84_02345</name>
</gene>
<accession>A0A2U8FN98</accession>
<evidence type="ECO:0000313" key="3">
    <source>
        <dbReference type="Proteomes" id="UP000244892"/>
    </source>
</evidence>
<evidence type="ECO:0000313" key="2">
    <source>
        <dbReference type="EMBL" id="AWI52397.1"/>
    </source>
</evidence>
<keyword evidence="1" id="KW-0175">Coiled coil</keyword>
<dbReference type="OrthoDB" id="5616367at2"/>
<dbReference type="AlphaFoldDB" id="A0A2U8FN98"/>
<dbReference type="EMBL" id="CP029210">
    <property type="protein sequence ID" value="AWI52397.1"/>
    <property type="molecule type" value="Genomic_DNA"/>
</dbReference>
<protein>
    <submittedName>
        <fullName evidence="2">GTP-binding protein</fullName>
    </submittedName>
</protein>
<evidence type="ECO:0000256" key="1">
    <source>
        <dbReference type="SAM" id="Coils"/>
    </source>
</evidence>